<organism evidence="2 3">
    <name type="scientific">Intestinimonas butyriciproducens</name>
    <dbReference type="NCBI Taxonomy" id="1297617"/>
    <lineage>
        <taxon>Bacteria</taxon>
        <taxon>Bacillati</taxon>
        <taxon>Bacillota</taxon>
        <taxon>Clostridia</taxon>
        <taxon>Eubacteriales</taxon>
        <taxon>Intestinimonas</taxon>
    </lineage>
</organism>
<accession>A0A0S2W259</accession>
<dbReference type="KEGG" id="ibu:IB211_00992c"/>
<dbReference type="AlphaFoldDB" id="A0A0S2W259"/>
<gene>
    <name evidence="2" type="ORF">IB211_00992c</name>
</gene>
<evidence type="ECO:0000256" key="1">
    <source>
        <dbReference type="SAM" id="MobiDB-lite"/>
    </source>
</evidence>
<feature type="compositionally biased region" description="Basic and acidic residues" evidence="1">
    <location>
        <begin position="42"/>
        <end position="51"/>
    </location>
</feature>
<keyword evidence="3" id="KW-1185">Reference proteome</keyword>
<feature type="compositionally biased region" description="Polar residues" evidence="1">
    <location>
        <begin position="61"/>
        <end position="71"/>
    </location>
</feature>
<reference evidence="2 3" key="1">
    <citation type="journal article" date="2015" name="Nat. Commun.">
        <title>Production of butyrate from lysine and the Amadori product fructoselysine by a human gut commensal.</title>
        <authorList>
            <person name="Bui T.P."/>
            <person name="Ritari J."/>
            <person name="Boeren S."/>
            <person name="de Waard P."/>
            <person name="Plugge C.M."/>
            <person name="de Vos W.M."/>
        </authorList>
    </citation>
    <scope>NUCLEOTIDE SEQUENCE [LARGE SCALE GENOMIC DNA]</scope>
    <source>
        <strain evidence="2 3">AF211</strain>
    </source>
</reference>
<proteinExistence type="predicted"/>
<feature type="region of interest" description="Disordered" evidence="1">
    <location>
        <begin position="39"/>
        <end position="71"/>
    </location>
</feature>
<protein>
    <submittedName>
        <fullName evidence="2">Uncharacterized protein</fullName>
    </submittedName>
</protein>
<dbReference type="Proteomes" id="UP000064844">
    <property type="component" value="Chromosome"/>
</dbReference>
<reference evidence="3" key="2">
    <citation type="submission" date="2015-04" db="EMBL/GenBank/DDBJ databases">
        <title>A butyrogenic pathway from the amino acid lysine in a human gut commensal.</title>
        <authorList>
            <person name="de Vos W.M."/>
            <person name="Bui N.T.P."/>
            <person name="Plugge C.M."/>
            <person name="Ritari J."/>
        </authorList>
    </citation>
    <scope>NUCLEOTIDE SEQUENCE [LARGE SCALE GENOMIC DNA]</scope>
    <source>
        <strain evidence="3">AF211</strain>
    </source>
</reference>
<dbReference type="EMBL" id="CP011307">
    <property type="protein sequence ID" value="ALP93385.1"/>
    <property type="molecule type" value="Genomic_DNA"/>
</dbReference>
<evidence type="ECO:0000313" key="3">
    <source>
        <dbReference type="Proteomes" id="UP000064844"/>
    </source>
</evidence>
<sequence>MCSHIHPPGKAQYITLRVEKRAAASNFSGAAVYRKRLPPRSAVKDHAEDAPRTAAPIKAALQSQSKGSPLPSSVDIYALTRRSIKFSFIFTTPFCPWTLFLKQSRSFSYYNQQYANTTLQFLTT</sequence>
<name>A0A0S2W259_9FIRM</name>
<evidence type="ECO:0000313" key="2">
    <source>
        <dbReference type="EMBL" id="ALP93385.1"/>
    </source>
</evidence>